<dbReference type="EMBL" id="ABJB010567069">
    <property type="status" value="NOT_ANNOTATED_CDS"/>
    <property type="molecule type" value="Genomic_DNA"/>
</dbReference>
<feature type="transmembrane region" description="Helical" evidence="1">
    <location>
        <begin position="57"/>
        <end position="80"/>
    </location>
</feature>
<keyword evidence="1" id="KW-0472">Membrane</keyword>
<keyword evidence="4" id="KW-1185">Reference proteome</keyword>
<dbReference type="AlphaFoldDB" id="B7P271"/>
<name>B7P271_IXOSC</name>
<evidence type="ECO:0000256" key="1">
    <source>
        <dbReference type="SAM" id="Phobius"/>
    </source>
</evidence>
<evidence type="ECO:0000313" key="3">
    <source>
        <dbReference type="EnsemblMetazoa" id="ISCW000715-PA"/>
    </source>
</evidence>
<dbReference type="PaxDb" id="6945-B7P271"/>
<keyword evidence="1" id="KW-1133">Transmembrane helix</keyword>
<organism>
    <name type="scientific">Ixodes scapularis</name>
    <name type="common">Black-legged tick</name>
    <name type="synonym">Deer tick</name>
    <dbReference type="NCBI Taxonomy" id="6945"/>
    <lineage>
        <taxon>Eukaryota</taxon>
        <taxon>Metazoa</taxon>
        <taxon>Ecdysozoa</taxon>
        <taxon>Arthropoda</taxon>
        <taxon>Chelicerata</taxon>
        <taxon>Arachnida</taxon>
        <taxon>Acari</taxon>
        <taxon>Parasitiformes</taxon>
        <taxon>Ixodida</taxon>
        <taxon>Ixodoidea</taxon>
        <taxon>Ixodidae</taxon>
        <taxon>Ixodinae</taxon>
        <taxon>Ixodes</taxon>
    </lineage>
</organism>
<gene>
    <name evidence="2" type="ORF">IscW_ISCW000715</name>
</gene>
<evidence type="ECO:0008006" key="5">
    <source>
        <dbReference type="Google" id="ProtNLM"/>
    </source>
</evidence>
<dbReference type="VEuPathDB" id="VectorBase:ISCI000715"/>
<proteinExistence type="predicted"/>
<reference evidence="3" key="2">
    <citation type="submission" date="2020-05" db="UniProtKB">
        <authorList>
            <consortium name="EnsemblMetazoa"/>
        </authorList>
    </citation>
    <scope>IDENTIFICATION</scope>
    <source>
        <strain evidence="3">wikel</strain>
    </source>
</reference>
<evidence type="ECO:0000313" key="2">
    <source>
        <dbReference type="EMBL" id="EEC00693.1"/>
    </source>
</evidence>
<dbReference type="HOGENOM" id="CLU_2560804_0_0_1"/>
<dbReference type="Proteomes" id="UP000001555">
    <property type="component" value="Unassembled WGS sequence"/>
</dbReference>
<evidence type="ECO:0000313" key="4">
    <source>
        <dbReference type="Proteomes" id="UP000001555"/>
    </source>
</evidence>
<sequence length="82" mass="9113">MPPAAAKAMYESCMSNQECSYENPNVQCVDFLCYCPLPFELTDLQQCLPPRATQSSLVFAIMPTVILVLVLLMLGGVYAYQK</sequence>
<keyword evidence="1" id="KW-0812">Transmembrane</keyword>
<reference evidence="2 4" key="1">
    <citation type="submission" date="2008-03" db="EMBL/GenBank/DDBJ databases">
        <title>Annotation of Ixodes scapularis.</title>
        <authorList>
            <consortium name="Ixodes scapularis Genome Project Consortium"/>
            <person name="Caler E."/>
            <person name="Hannick L.I."/>
            <person name="Bidwell S."/>
            <person name="Joardar V."/>
            <person name="Thiagarajan M."/>
            <person name="Amedeo P."/>
            <person name="Galinsky K.J."/>
            <person name="Schobel S."/>
            <person name="Inman J."/>
            <person name="Hostetler J."/>
            <person name="Miller J."/>
            <person name="Hammond M."/>
            <person name="Megy K."/>
            <person name="Lawson D."/>
            <person name="Kodira C."/>
            <person name="Sutton G."/>
            <person name="Meyer J."/>
            <person name="Hill C.A."/>
            <person name="Birren B."/>
            <person name="Nene V."/>
            <person name="Collins F."/>
            <person name="Alarcon-Chaidez F."/>
            <person name="Wikel S."/>
            <person name="Strausberg R."/>
        </authorList>
    </citation>
    <scope>NUCLEOTIDE SEQUENCE [LARGE SCALE GENOMIC DNA]</scope>
    <source>
        <strain evidence="4">Wikel</strain>
        <strain evidence="2">Wikel colony</strain>
    </source>
</reference>
<accession>B7P271</accession>
<dbReference type="EnsemblMetazoa" id="ISCW000715-RA">
    <property type="protein sequence ID" value="ISCW000715-PA"/>
    <property type="gene ID" value="ISCW000715"/>
</dbReference>
<protein>
    <recommendedName>
        <fullName evidence="5">EB domain-containing protein</fullName>
    </recommendedName>
</protein>
<dbReference type="InParanoid" id="B7P271"/>
<dbReference type="VEuPathDB" id="VectorBase:ISCW000715"/>
<dbReference type="EMBL" id="DS620613">
    <property type="protein sequence ID" value="EEC00693.1"/>
    <property type="molecule type" value="Genomic_DNA"/>
</dbReference>